<dbReference type="PANTHER" id="PTHR30203">
    <property type="entry name" value="OUTER MEMBRANE CATION EFFLUX PROTEIN"/>
    <property type="match status" value="1"/>
</dbReference>
<comment type="caution">
    <text evidence="4">The sequence shown here is derived from an EMBL/GenBank/DDBJ whole genome shotgun (WGS) entry which is preliminary data.</text>
</comment>
<sequence>MKSSLRIGLSAAIAFLLSSCRTTEVSTETSLDDVPVPQSWSESSGTYASQDWVATFGSSKLSQLVIEAQENNFGLESAYQNVRAAEAAARISGANRLPSVGAGLRSSDSQSLFSFDPPITVDSESHALSLSTRWEVDIWNRLAEEHLAAKSQYRASENDYQSFQLSLSSQVARAWFNVIESKSQFELADASAKAFDSKLEVLESRYSRGLTDAFDLRLTRAQASSTRASAIARRSQMDTSVRQLETLLGRYPSAELQTSETLPSLPETPNAGLPSELIERRPDVLAQQNRLLAALALEKSASKNWLPSLVLTGSDGTLSNDFSDLLDSDFNVWSIAGDLTIALFQGGRLKGQRDQLKASQLSQLARYKDTVISAFREVETSLRAEKDLLDLEQQTEIASNENQLAEEQAWKLYARGLVDITAALDAERRSFEAQSQLLSIRNQRLQNRISLHIALGGDL</sequence>
<dbReference type="RefSeq" id="WP_200356311.1">
    <property type="nucleotide sequence ID" value="NZ_JAENIL010000026.1"/>
</dbReference>
<evidence type="ECO:0000313" key="5">
    <source>
        <dbReference type="Proteomes" id="UP000617628"/>
    </source>
</evidence>
<evidence type="ECO:0000313" key="4">
    <source>
        <dbReference type="EMBL" id="MBK1878098.1"/>
    </source>
</evidence>
<dbReference type="GO" id="GO:0005886">
    <property type="term" value="C:plasma membrane"/>
    <property type="evidence" value="ECO:0007669"/>
    <property type="project" value="UniProtKB-SubCell"/>
</dbReference>
<feature type="region of interest" description="Disordered" evidence="3">
    <location>
        <begin position="255"/>
        <end position="274"/>
    </location>
</feature>
<evidence type="ECO:0000256" key="2">
    <source>
        <dbReference type="RuleBase" id="RU362097"/>
    </source>
</evidence>
<dbReference type="InterPro" id="IPR010131">
    <property type="entry name" value="MdtP/NodT-like"/>
</dbReference>
<dbReference type="GO" id="GO:0015562">
    <property type="term" value="F:efflux transmembrane transporter activity"/>
    <property type="evidence" value="ECO:0007669"/>
    <property type="project" value="InterPro"/>
</dbReference>
<reference evidence="4" key="1">
    <citation type="submission" date="2021-01" db="EMBL/GenBank/DDBJ databases">
        <title>Modified the classification status of verrucomicrobia.</title>
        <authorList>
            <person name="Feng X."/>
        </authorList>
    </citation>
    <scope>NUCLEOTIDE SEQUENCE</scope>
    <source>
        <strain evidence="4">KCTC 13126</strain>
    </source>
</reference>
<dbReference type="EMBL" id="JAENIL010000026">
    <property type="protein sequence ID" value="MBK1878098.1"/>
    <property type="molecule type" value="Genomic_DNA"/>
</dbReference>
<keyword evidence="2" id="KW-0472">Membrane</keyword>
<protein>
    <submittedName>
        <fullName evidence="4">Efflux transporter outer membrane subunit</fullName>
    </submittedName>
</protein>
<keyword evidence="2" id="KW-0812">Transmembrane</keyword>
<evidence type="ECO:0000256" key="3">
    <source>
        <dbReference type="SAM" id="MobiDB-lite"/>
    </source>
</evidence>
<dbReference type="AlphaFoldDB" id="A0A934RXF3"/>
<dbReference type="PROSITE" id="PS51257">
    <property type="entry name" value="PROKAR_LIPOPROTEIN"/>
    <property type="match status" value="1"/>
</dbReference>
<dbReference type="Pfam" id="PF02321">
    <property type="entry name" value="OEP"/>
    <property type="match status" value="2"/>
</dbReference>
<keyword evidence="2" id="KW-0564">Palmitate</keyword>
<dbReference type="Proteomes" id="UP000617628">
    <property type="component" value="Unassembled WGS sequence"/>
</dbReference>
<comment type="similarity">
    <text evidence="1 2">Belongs to the outer membrane factor (OMF) (TC 1.B.17) family.</text>
</comment>
<dbReference type="Gene3D" id="2.20.200.10">
    <property type="entry name" value="Outer membrane efflux proteins (OEP)"/>
    <property type="match status" value="1"/>
</dbReference>
<accession>A0A934RXF3</accession>
<dbReference type="NCBIfam" id="TIGR01845">
    <property type="entry name" value="outer_NodT"/>
    <property type="match status" value="1"/>
</dbReference>
<keyword evidence="5" id="KW-1185">Reference proteome</keyword>
<keyword evidence="2" id="KW-1134">Transmembrane beta strand</keyword>
<gene>
    <name evidence="4" type="ORF">JIN87_14560</name>
</gene>
<dbReference type="Gene3D" id="1.20.1600.10">
    <property type="entry name" value="Outer membrane efflux proteins (OEP)"/>
    <property type="match status" value="1"/>
</dbReference>
<comment type="subcellular location">
    <subcellularLocation>
        <location evidence="2">Cell membrane</location>
        <topology evidence="2">Lipid-anchor</topology>
    </subcellularLocation>
</comment>
<keyword evidence="2" id="KW-0449">Lipoprotein</keyword>
<evidence type="ECO:0000256" key="1">
    <source>
        <dbReference type="ARBA" id="ARBA00007613"/>
    </source>
</evidence>
<dbReference type="SUPFAM" id="SSF56954">
    <property type="entry name" value="Outer membrane efflux proteins (OEP)"/>
    <property type="match status" value="1"/>
</dbReference>
<dbReference type="InterPro" id="IPR003423">
    <property type="entry name" value="OMP_efflux"/>
</dbReference>
<proteinExistence type="inferred from homology"/>
<name>A0A934RXF3_9BACT</name>
<organism evidence="4 5">
    <name type="scientific">Pelagicoccus mobilis</name>
    <dbReference type="NCBI Taxonomy" id="415221"/>
    <lineage>
        <taxon>Bacteria</taxon>
        <taxon>Pseudomonadati</taxon>
        <taxon>Verrucomicrobiota</taxon>
        <taxon>Opitutia</taxon>
        <taxon>Puniceicoccales</taxon>
        <taxon>Pelagicoccaceae</taxon>
        <taxon>Pelagicoccus</taxon>
    </lineage>
</organism>